<dbReference type="AlphaFoldDB" id="A0A9P1CCL5"/>
<dbReference type="EMBL" id="CAMXCT020001400">
    <property type="protein sequence ID" value="CAL1143107.1"/>
    <property type="molecule type" value="Genomic_DNA"/>
</dbReference>
<gene>
    <name evidence="3" type="ORF">C1SCF055_LOCUS16784</name>
    <name evidence="4" type="ORF">C1SCF055_LOCUS44941</name>
</gene>
<reference evidence="5 6" key="2">
    <citation type="submission" date="2024-05" db="EMBL/GenBank/DDBJ databases">
        <authorList>
            <person name="Chen Y."/>
            <person name="Shah S."/>
            <person name="Dougan E. K."/>
            <person name="Thang M."/>
            <person name="Chan C."/>
        </authorList>
    </citation>
    <scope>NUCLEOTIDE SEQUENCE [LARGE SCALE GENOMIC DNA]</scope>
</reference>
<dbReference type="EMBL" id="CAMXCT010001400">
    <property type="protein sequence ID" value="CAI3989732.1"/>
    <property type="molecule type" value="Genomic_DNA"/>
</dbReference>
<feature type="region of interest" description="Disordered" evidence="1">
    <location>
        <begin position="1"/>
        <end position="44"/>
    </location>
</feature>
<sequence length="718" mass="80908">MAEKRSQSDSDRNVSSSSALGVVFKRMGSNTSEGRARDSDNAGVKPALTSALIQEVAAKERVSSSLAVADHKKRRYNNSRRQALAQSKAKGRKGVAQSRANKERVQAHVSKKCLCSLETCFSQFQSILLDLLALLSLFSEQSKGVRDCILRKCIGGRNVCVMGLRMSLDCFRALFQMGKMQAESLAKQDFRVDGRLKGNPKKPRSKVQEKQVRLYLITVYSRLGETLPNKFHGKWQRRRRRRYIGADDATESSESDTPPPADDSAERILADRTLFTRYIDSGLGTDLAGLPVRYLAPGSVRDLWRDMKATGQTVSYCSFVRTWDAFKNILRFRAKGDFAQCDQCAELQKNIKNSRRQGYRSLVESTQRLHVHYANVGRSRDMEESLRTMLPTAHDGSMTCEVLARCLENCQATARSRGLQLPAELVVLTDNTVRENKCQTLMMFLAHLQQRACFQSVAFVQHIKGHTHNILDQLFGVISRAFQFCDYLPDIWAVAKEVEAILRRPTLKSFLGAAEIHVSVLESVRDWATYMNGFGISISGGLKLDLTANHCFIWLWRKDVPRDDLEILQPRTATGRLLGIEPNGLDTIMIVKRYLWDTNISQSLQVTIPHGFLDRFLQQFGRAPTAVRPANEPADAQGWLRCALILLDSQEESRVVRSIRYLQDLAAGRRGNNVNFPPLTWLHQCAGDPELSMTLRRPCNLPVLLVPGMETNVHMRGQ</sequence>
<dbReference type="Pfam" id="PF25273">
    <property type="entry name" value="DUF7869"/>
    <property type="match status" value="1"/>
</dbReference>
<protein>
    <recommendedName>
        <fullName evidence="2">DUF7869 domain-containing protein</fullName>
    </recommendedName>
</protein>
<dbReference type="PANTHER" id="PTHR33153">
    <property type="entry name" value="MYND-TYPE DOMAIN-CONTAINING PROTEIN"/>
    <property type="match status" value="1"/>
</dbReference>
<evidence type="ECO:0000259" key="2">
    <source>
        <dbReference type="Pfam" id="PF25273"/>
    </source>
</evidence>
<feature type="domain" description="DUF7869" evidence="2">
    <location>
        <begin position="390"/>
        <end position="485"/>
    </location>
</feature>
<keyword evidence="6" id="KW-1185">Reference proteome</keyword>
<evidence type="ECO:0000313" key="4">
    <source>
        <dbReference type="EMBL" id="CAI4020529.1"/>
    </source>
</evidence>
<dbReference type="OrthoDB" id="431342at2759"/>
<dbReference type="EMBL" id="CAMXCT010006817">
    <property type="protein sequence ID" value="CAI4020529.1"/>
    <property type="molecule type" value="Genomic_DNA"/>
</dbReference>
<name>A0A9P1CCL5_9DINO</name>
<proteinExistence type="predicted"/>
<feature type="region of interest" description="Disordered" evidence="1">
    <location>
        <begin position="246"/>
        <end position="266"/>
    </location>
</feature>
<evidence type="ECO:0000313" key="6">
    <source>
        <dbReference type="Proteomes" id="UP001152797"/>
    </source>
</evidence>
<dbReference type="EMBL" id="CAMXCT030001400">
    <property type="protein sequence ID" value="CAL4777044.1"/>
    <property type="molecule type" value="Genomic_DNA"/>
</dbReference>
<evidence type="ECO:0000256" key="1">
    <source>
        <dbReference type="SAM" id="MobiDB-lite"/>
    </source>
</evidence>
<dbReference type="EMBL" id="CAMXCT020006817">
    <property type="protein sequence ID" value="CAL1173904.1"/>
    <property type="molecule type" value="Genomic_DNA"/>
</dbReference>
<dbReference type="PANTHER" id="PTHR33153:SF3">
    <property type="entry name" value="TRAFFICKING PROTEIN PARTICLE COMPLEX SUBUNIT 11 DOMAIN-CONTAINING PROTEIN"/>
    <property type="match status" value="1"/>
</dbReference>
<comment type="caution">
    <text evidence="3">The sequence shown here is derived from an EMBL/GenBank/DDBJ whole genome shotgun (WGS) entry which is preliminary data.</text>
</comment>
<reference evidence="3" key="1">
    <citation type="submission" date="2022-10" db="EMBL/GenBank/DDBJ databases">
        <authorList>
            <person name="Chen Y."/>
            <person name="Dougan E. K."/>
            <person name="Chan C."/>
            <person name="Rhodes N."/>
            <person name="Thang M."/>
        </authorList>
    </citation>
    <scope>NUCLEOTIDE SEQUENCE</scope>
</reference>
<organism evidence="3">
    <name type="scientific">Cladocopium goreaui</name>
    <dbReference type="NCBI Taxonomy" id="2562237"/>
    <lineage>
        <taxon>Eukaryota</taxon>
        <taxon>Sar</taxon>
        <taxon>Alveolata</taxon>
        <taxon>Dinophyceae</taxon>
        <taxon>Suessiales</taxon>
        <taxon>Symbiodiniaceae</taxon>
        <taxon>Cladocopium</taxon>
    </lineage>
</organism>
<evidence type="ECO:0000313" key="5">
    <source>
        <dbReference type="EMBL" id="CAL4777044.1"/>
    </source>
</evidence>
<dbReference type="EMBL" id="CAMXCT030006817">
    <property type="protein sequence ID" value="CAL4807841.1"/>
    <property type="molecule type" value="Genomic_DNA"/>
</dbReference>
<evidence type="ECO:0000313" key="3">
    <source>
        <dbReference type="EMBL" id="CAI3989732.1"/>
    </source>
</evidence>
<accession>A0A9P1CCL5</accession>
<dbReference type="Proteomes" id="UP001152797">
    <property type="component" value="Unassembled WGS sequence"/>
</dbReference>
<feature type="compositionally biased region" description="Basic and acidic residues" evidence="1">
    <location>
        <begin position="1"/>
        <end position="12"/>
    </location>
</feature>
<dbReference type="InterPro" id="IPR057191">
    <property type="entry name" value="DUF7869"/>
</dbReference>
<feature type="region of interest" description="Disordered" evidence="1">
    <location>
        <begin position="77"/>
        <end position="100"/>
    </location>
</feature>